<reference evidence="1" key="1">
    <citation type="submission" date="2022-07" db="EMBL/GenBank/DDBJ databases">
        <title>Phylogenomic reconstructions and comparative analyses of Kickxellomycotina fungi.</title>
        <authorList>
            <person name="Reynolds N.K."/>
            <person name="Stajich J.E."/>
            <person name="Barry K."/>
            <person name="Grigoriev I.V."/>
            <person name="Crous P."/>
            <person name="Smith M.E."/>
        </authorList>
    </citation>
    <scope>NUCLEOTIDE SEQUENCE</scope>
    <source>
        <strain evidence="1">CBS 102833</strain>
    </source>
</reference>
<keyword evidence="2" id="KW-1185">Reference proteome</keyword>
<keyword evidence="1" id="KW-0012">Acyltransferase</keyword>
<dbReference type="EC" id="2.3.1.86" evidence="1"/>
<sequence length="3668" mass="400662">MLPPEQIQLERGSVVSTFAVATAYVSSINDLASTFTTDSTEILSAIELHSAFIQHCVEFGSPESALAVYDAFCQIYGTTASNIHVVVQTRALDESAARRVLKGYFSAWSIVNRRGNSSSFRSAAPTPALFAAESTGLMAMFGGQLGAGNYLDEAAWLLDVYRPLLLDFVSHMSTFLHHESQDRRIVRAYPRGFDVLSWLTTPDAIPSEAYLLSSPICMPLFGLIQLMHVMVLYKTLGVSAGDLVKRFKVAVGHSLGIGIAAAFSSLSDEQSFYDIGKKILGIQLLVGAFPQLQYPIHRLAISATKDMSQDVGGEPRPMLSVQGVTRPVLEQLIARFNGRWSSPDEHVYLAVTNSFDRFLVASQAKLAVELAEFLHNESADADEDQSRIPFPKRKPVIAVQYTTISVPYHCVLLESAADKAHAMAVEKEWVLHSDAMQIVVRAGDDGHDIRTESNLTRYLIDSICVLPVNWPQVTQYPGVTHIVDFGPGGLSGFGFIAYKNIEGMGVPVICTGVLVSHSSKPYLGSKADLHKPHLVDVTTVPDWLAEFGPRLVRTAYDGELHIDTPMSRFLGAPTVMVGAMMPTTVNECFIAAVNGAGYHTELAGGGIIFEADLERRINNLVSLSKPGQGITLNCIYFDQRQWSFQFPALLRMRAKGVPIAGLCIGGGVPSLDSATTIINSLRSAGIRHVAFKPNAASAIRDVVNIAKAHTDFPIVLQWTGGRAGGHHSFEDFHQPILETYAAIRTCHNIALIAGSGFGDAEGSLPYITGEWSITFGRAPMPFDGILLGSRVMVAKEASTAQAAKELIVAAPGLSDSKWHETLDGTEGGVITIVSEYGEFNHSLVTRGTVLVKELRNTILSQSREKHTALLLARKGEIISRLNSDYQRPWFGRKADGRVADLEEMTYAEVIDRLVELMYVKHQQRWVHESYRKLVLEFVARAERRLGTDLPELTIIPDLQDVSPLELAHTFTDRYLAAESQLLHSEDVQFFIAICKRSGQKPVPFIVVFDSDFGRMLMKDSYWQSEDLDVVPDQDPQRIAIQQGVVSTRFSTKVNEPVKGILDGIYHGHIAALLSRDYNGDAASVPVAKYADAQLQVTALPADVVVQTTDTVRTYRLPDTQDRLPGFDMWLSTLAGLTNSWLYALLTTPVIVEGSSYVDNYVRRALRPRSSQVVTVRADDHIPQSLAITNTHGKIDLLIEYLGEVIELRILQPTPTGTATLHYRFVYQPAQQLTPIHLVVEGHGDRTRQLYRETWIDNSDTPTEFKDHVDTDALLLGDGFKITADHVHSMCQVVGNSSQHYLNASDSGLRVPMEFLYYSATPAIMRILASTVFGDGQLGIVHLYNKIELVDGTAPLIVGDTVNSSLRIDGITNTASGKRFKVLGRLSRGGQVIAHIETAFISRNIPVRIEETFQRTSGQRFTIQLITANDVAALLAKEWFIPHDDIAHIAPGSQVEFCLRSEYRFKSDDIYSSISTTGRAFIKTSTGRSVHIANIDFECGVSANDQVIEYLRRHEVPSTTSLSDGDGYSLVHPSNQELMQVTVPDSNWEYAKVSADGNAIHTNPYIADVAGLPGAITHGLWTSASTRALVECYAANDEPERIRVYQTNFVGMVLPKDQLRTELLHVGMKNGRMLVKGVTSKIGGGPVLECTAEIEQPATAYVFTGQGSQEVGMGMELYKQSASARAVWDRADRHMVAKYGVSLLEIVRTNPKELTVYFESKTGEELQRNYMSLVRRASCNAGEAVSLFPEITPDSSSYTHRSPTGLLNSTQFTQVALVTFAMAAVADMRANSLVQREAVFAGHSLGEYAALASINGLFVLEDALDICFYRGLLMQSAVERDSQGRSQYGMVAVDPSRLGSGIDDSVLALVIEIVCKHSQGLLEVVNHNVRGSQYVVAGTQHQLTVLRLVLDGLSRQGSPADGDWQAHICSVVNDVLASSVDSQPVRGRATIPLSGIDVPFHSSQLLPGVDEFRAVLQEKVLAENIDYSALHLRYIPNLTAVPFEVSREYFSLVHSITKSPVAAQVLGSWSESALDDDDNTAKLAATLLIELLAYQFASPVQWIDTQDVLFDKLGVRRLVEVGVSPVLGGMSTKTLASLPRSGKNVDVLHIERDRDTIYYVQENIEVTEPTMISQPPASAPPAQPEQPALPATTTVVEPPTPAVQSPDAAVPLVDVPLQALDVVHAIVAHTTKRSLADVPPQKSIKSLMGGKSTLQNEIVGDLHKEFGSKVPDKAEDLSLQDLAAAIGVFGGSLGKHTQSHLARLFSNKMPGGISLSSSRSTLQSSYGLGPHRQDALLLVALTMEPSGRLSGEAEAKAWLDSVAQAYAAKVGISYAAAATSAGSSSGQTGAPVISSAEMEKMQQRQHEHIRQQIQVLARYAGMDLREGSRLAEDTQARAIEMQTKLDGISAELGDEFIDGVRPLFDAHKARHFDSSWNWARQEAYELVQQAIASCAVGPTSAPASVDKAALQRLRNRSSPGLLQMLAGSLSILQAANDDSLEPAIQIVSQLHDACTLSLAQPPVYRELSAPTGPQVDIGPDGAVLYAEVPRSEEPSFMEFVEHMRQPTAQGMPPHIHLKRRYENDNMSHCAELSSVYYEGLNEICGSGLSFAGKTALVTGCGRGSIGADIVLRLLSGGAKVIVTTSSYSRKTSLFFGDMYRTHGARGSELIVVPFNQASTGDIKQLVDYIYNKAGATKGLGWDLDYVIPFAAVSDIGSFATNLGSRSELAQRVQLTNVLRLLGTIKDTKEQLGYNTRASLVVLPLSPNHGDFGGDGLYSECKLGLESAFNRWESESWQDYLAIAGAIIGWTRGTSLMAANDWCAKEFESRGVRTFTASEMSFMILGLLRQPVRRHAIHEPIWADLSSGMTRFKHLSTVNNNARQAIVQKSSAMQHVAREAARDYAAMLLRSHSKPHATVDEGPLAKHKHHFPAPRHYEQLEHLRHLQGMMNLDKVIVITGYGEVGPHGNAETRWEMEAYGEFSLEGCIELAWIMGLIKHFNGTLKATGAMYVGWVDAKTEEPIRDADVKPRYEEFILAHTGIRLIEPELVGGYDPNKRSIMREIQIEHDMEAFEASAEEAQAFKSTNGSKVDIWESSSGGSWLVRFLKGALIRVPMALRGNRLVAGLVPTGWDPKRFGIPDDVAEQVDPITCYVLVATVEALVRSGITDPYELYKYFHVSEVGSSIGSTIGGGNSLQQVFSNRRLDMNVRNDVVQETFISTVQAWVNMLLMSSSGPVKPVVGACATAALSIDVAIETIQSGKAKVMIAGGVEDLFHESSFEFGNMGATSNSVEEFARGRTPLEMSRPCTSTRCGFVEGQGAGIVTLMSASAAIEFGAPIYGVIAMSGTATDKQGRSVPAPGKGVLTSAREIKTGAPPRLLDFNYRRRQLGLHMAAVDALRVEELSALADAADPLESETSTTQASLVDQIEAQYQRQRRSLQDMWSNKFWKNNPAISPLRGCLAVWGLTADDIGLASFHGTSTMANDKNESEVLDAQLGKIGRTLGHVVPAVCQKWLTGHSKGAAACYMLNGVIQSLRTGLIPGNRNADNIDQDLQRFEYVVYPSKSVQTSGIKAGLLKSFGFGQVGGELLILHSDYLFATLTQEQLAEYNVKLKQRDAKSERYWQDTLVGNHPFVQVKSQPPFTAEQEKSVFLDPLARVKYDSQSGEYRF</sequence>
<keyword evidence="1" id="KW-0808">Transferase</keyword>
<accession>A0ACC1LNZ1</accession>
<dbReference type="Proteomes" id="UP001140096">
    <property type="component" value="Unassembled WGS sequence"/>
</dbReference>
<organism evidence="1 2">
    <name type="scientific">Coemansia furcata</name>
    <dbReference type="NCBI Taxonomy" id="417177"/>
    <lineage>
        <taxon>Eukaryota</taxon>
        <taxon>Fungi</taxon>
        <taxon>Fungi incertae sedis</taxon>
        <taxon>Zoopagomycota</taxon>
        <taxon>Kickxellomycotina</taxon>
        <taxon>Kickxellomycetes</taxon>
        <taxon>Kickxellales</taxon>
        <taxon>Kickxellaceae</taxon>
        <taxon>Coemansia</taxon>
    </lineage>
</organism>
<evidence type="ECO:0000313" key="1">
    <source>
        <dbReference type="EMBL" id="KAJ2813143.1"/>
    </source>
</evidence>
<evidence type="ECO:0000313" key="2">
    <source>
        <dbReference type="Proteomes" id="UP001140096"/>
    </source>
</evidence>
<name>A0ACC1LNZ1_9FUNG</name>
<protein>
    <submittedName>
        <fullName evidence="1">Fatty acid synthase alpha subunit Lsd1</fullName>
        <ecNumber evidence="1">2.3.1.86</ecNumber>
    </submittedName>
</protein>
<proteinExistence type="predicted"/>
<gene>
    <name evidence="1" type="primary">fas2_4</name>
    <name evidence="1" type="ORF">H4S07_000902</name>
</gene>
<comment type="caution">
    <text evidence="1">The sequence shown here is derived from an EMBL/GenBank/DDBJ whole genome shotgun (WGS) entry which is preliminary data.</text>
</comment>
<dbReference type="EMBL" id="JANBUP010000097">
    <property type="protein sequence ID" value="KAJ2813143.1"/>
    <property type="molecule type" value="Genomic_DNA"/>
</dbReference>